<evidence type="ECO:0000313" key="1">
    <source>
        <dbReference type="EMBL" id="CAD2146302.1"/>
    </source>
</evidence>
<gene>
    <name evidence="1" type="ORF">MENT_LOCUS8563</name>
</gene>
<organism evidence="1 2">
    <name type="scientific">Meloidogyne enterolobii</name>
    <name type="common">Root-knot nematode worm</name>
    <name type="synonym">Meloidogyne mayaguensis</name>
    <dbReference type="NCBI Taxonomy" id="390850"/>
    <lineage>
        <taxon>Eukaryota</taxon>
        <taxon>Metazoa</taxon>
        <taxon>Ecdysozoa</taxon>
        <taxon>Nematoda</taxon>
        <taxon>Chromadorea</taxon>
        <taxon>Rhabditida</taxon>
        <taxon>Tylenchina</taxon>
        <taxon>Tylenchomorpha</taxon>
        <taxon>Tylenchoidea</taxon>
        <taxon>Meloidogynidae</taxon>
        <taxon>Meloidogyninae</taxon>
        <taxon>Meloidogyne</taxon>
    </lineage>
</organism>
<name>A0A6V7U5I7_MELEN</name>
<reference evidence="1 2" key="1">
    <citation type="submission" date="2020-08" db="EMBL/GenBank/DDBJ databases">
        <authorList>
            <person name="Koutsovoulos G."/>
            <person name="Danchin GJ E."/>
        </authorList>
    </citation>
    <scope>NUCLEOTIDE SEQUENCE [LARGE SCALE GENOMIC DNA]</scope>
</reference>
<comment type="caution">
    <text evidence="1">The sequence shown here is derived from an EMBL/GenBank/DDBJ whole genome shotgun (WGS) entry which is preliminary data.</text>
</comment>
<dbReference type="Proteomes" id="UP000580250">
    <property type="component" value="Unassembled WGS sequence"/>
</dbReference>
<evidence type="ECO:0000313" key="2">
    <source>
        <dbReference type="Proteomes" id="UP000580250"/>
    </source>
</evidence>
<proteinExistence type="predicted"/>
<protein>
    <submittedName>
        <fullName evidence="1">Uncharacterized protein</fullName>
    </submittedName>
</protein>
<dbReference type="EMBL" id="CAJEWN010000037">
    <property type="protein sequence ID" value="CAD2146302.1"/>
    <property type="molecule type" value="Genomic_DNA"/>
</dbReference>
<dbReference type="AlphaFoldDB" id="A0A6V7U5I7"/>
<sequence length="47" mass="5686">MRKLLLAFFVLYSSFLHVVEFQLGLIPKKIKRKDEILIKLKLYLIYC</sequence>
<accession>A0A6V7U5I7</accession>